<name>A0A818EBT9_9BILA</name>
<accession>A0A818EBT9</accession>
<dbReference type="EMBL" id="CAJNXB010005865">
    <property type="protein sequence ID" value="CAF3453006.1"/>
    <property type="molecule type" value="Genomic_DNA"/>
</dbReference>
<protein>
    <submittedName>
        <fullName evidence="2">Uncharacterized protein</fullName>
    </submittedName>
</protein>
<feature type="compositionally biased region" description="Basic and acidic residues" evidence="1">
    <location>
        <begin position="186"/>
        <end position="195"/>
    </location>
</feature>
<dbReference type="OrthoDB" id="10010998at2759"/>
<feature type="region of interest" description="Disordered" evidence="1">
    <location>
        <begin position="1"/>
        <end position="24"/>
    </location>
</feature>
<feature type="region of interest" description="Disordered" evidence="1">
    <location>
        <begin position="428"/>
        <end position="450"/>
    </location>
</feature>
<evidence type="ECO:0000313" key="2">
    <source>
        <dbReference type="EMBL" id="CAF3453006.1"/>
    </source>
</evidence>
<feature type="region of interest" description="Disordered" evidence="1">
    <location>
        <begin position="367"/>
        <end position="387"/>
    </location>
</feature>
<evidence type="ECO:0000256" key="1">
    <source>
        <dbReference type="SAM" id="MobiDB-lite"/>
    </source>
</evidence>
<dbReference type="Pfam" id="PF06869">
    <property type="entry name" value="DUF1258"/>
    <property type="match status" value="1"/>
</dbReference>
<comment type="caution">
    <text evidence="2">The sequence shown here is derived from an EMBL/GenBank/DDBJ whole genome shotgun (WGS) entry which is preliminary data.</text>
</comment>
<organism evidence="2 3">
    <name type="scientific">Rotaria socialis</name>
    <dbReference type="NCBI Taxonomy" id="392032"/>
    <lineage>
        <taxon>Eukaryota</taxon>
        <taxon>Metazoa</taxon>
        <taxon>Spiralia</taxon>
        <taxon>Gnathifera</taxon>
        <taxon>Rotifera</taxon>
        <taxon>Eurotatoria</taxon>
        <taxon>Bdelloidea</taxon>
        <taxon>Philodinida</taxon>
        <taxon>Philodinidae</taxon>
        <taxon>Rotaria</taxon>
    </lineage>
</organism>
<dbReference type="AlphaFoldDB" id="A0A818EBT9"/>
<gene>
    <name evidence="2" type="ORF">TIS948_LOCUS32072</name>
</gene>
<dbReference type="InterPro" id="IPR009667">
    <property type="entry name" value="DUF1258"/>
</dbReference>
<dbReference type="Proteomes" id="UP000663825">
    <property type="component" value="Unassembled WGS sequence"/>
</dbReference>
<evidence type="ECO:0000313" key="3">
    <source>
        <dbReference type="Proteomes" id="UP000663825"/>
    </source>
</evidence>
<sequence length="762" mass="85518">MAVKNHVKNKTAAARGKQRVPEKSEQMILMRDEASQSLVIVSADDVLSSNKASKLSAGIKIVCESGSDEPVFGPILAIGTQLECLKAMSTIEKTLGNTTDDTTKTVESQPLQSTITIESHPVQSTITVESQPAQSTITVEQNISKENHVNEDESSDTNISTLYIVDEEETEENISSVSIAASTNSRGEKRSHDENSTNLDNRKKHSRGSLSVPYSTFSEKAKECLSLQAQITYFQEEWMPRPKDPKVIKYLIEITNILSGSNGNPDEDTGEILEGIIRDLKMNEKELQFCHGRSATVTARRIMKFKYPNPANDLKIKKIDESILTSIIRYTRISNPSDKVSETNIRHAMSNYVAVQKFKNKTSSIAKSNDVVEESDQNDDLNSSNNYRRSVYRHKKIQQQNLDIAYALACYNISENDETCLPNQHTLEHKIDDDEETKSETSSPDFEDLLEMDVSSDTSDEFSEHDSMEEDNMEVDETRFEYDDFMPETGITPNIIACLLVMFKRRHRLSIQCISDLLKLLSILGVDSAPRSWHMLKRLITKIDVAPSYHYPCSSCSAASTCSRKCSNCGYSFSSNIPRDYFLTFSVKDQVEIILSNNADIDIFSSSLNNHISDIKDGNFYHQLSNICPDKFITLTMNVDGVEVKKGSKQSIWPMLLVVNELPINRRNAFENVIIAGIWSGSHKPSREQMQCFLAPVVEQLSLLEHGYPFFDYQNSERLQNTIIKVFLIAACCDKPAQALVQNIAEPIAAFGCGRCELEGIV</sequence>
<proteinExistence type="predicted"/>
<feature type="compositionally biased region" description="Polar residues" evidence="1">
    <location>
        <begin position="173"/>
        <end position="185"/>
    </location>
</feature>
<reference evidence="2" key="1">
    <citation type="submission" date="2021-02" db="EMBL/GenBank/DDBJ databases">
        <authorList>
            <person name="Nowell W R."/>
        </authorList>
    </citation>
    <scope>NUCLEOTIDE SEQUENCE</scope>
</reference>
<feature type="region of interest" description="Disordered" evidence="1">
    <location>
        <begin position="173"/>
        <end position="211"/>
    </location>
</feature>